<dbReference type="AlphaFoldDB" id="A0A6A6W398"/>
<protein>
    <submittedName>
        <fullName evidence="1">Uncharacterized protein</fullName>
    </submittedName>
</protein>
<gene>
    <name evidence="1" type="ORF">EJ05DRAFT_104278</name>
</gene>
<sequence length="157" mass="16528">MADGPVPYRTLWIHSTIPTNIPTSTESSKLIRTITMQIFTIVAVLAAAASAASVSRQPGPVNCSTCNLDGSGRACHPSAACTLNGGAGAPNKAYCTCPSGFKANPREVGADPAAQWRLNWAGHESQVFVRWETACTTPCNDATCSEISINRNPQCFA</sequence>
<proteinExistence type="predicted"/>
<keyword evidence="2" id="KW-1185">Reference proteome</keyword>
<dbReference type="EMBL" id="ML996577">
    <property type="protein sequence ID" value="KAF2755511.1"/>
    <property type="molecule type" value="Genomic_DNA"/>
</dbReference>
<organism evidence="1 2">
    <name type="scientific">Pseudovirgaria hyperparasitica</name>
    <dbReference type="NCBI Taxonomy" id="470096"/>
    <lineage>
        <taxon>Eukaryota</taxon>
        <taxon>Fungi</taxon>
        <taxon>Dikarya</taxon>
        <taxon>Ascomycota</taxon>
        <taxon>Pezizomycotina</taxon>
        <taxon>Dothideomycetes</taxon>
        <taxon>Dothideomycetes incertae sedis</taxon>
        <taxon>Acrospermales</taxon>
        <taxon>Acrospermaceae</taxon>
        <taxon>Pseudovirgaria</taxon>
    </lineage>
</organism>
<dbReference type="RefSeq" id="XP_033597962.1">
    <property type="nucleotide sequence ID" value="XM_033738959.1"/>
</dbReference>
<evidence type="ECO:0000313" key="1">
    <source>
        <dbReference type="EMBL" id="KAF2755511.1"/>
    </source>
</evidence>
<name>A0A6A6W398_9PEZI</name>
<dbReference type="GeneID" id="54480013"/>
<dbReference type="OrthoDB" id="291007at2759"/>
<reference evidence="1" key="1">
    <citation type="journal article" date="2020" name="Stud. Mycol.">
        <title>101 Dothideomycetes genomes: a test case for predicting lifestyles and emergence of pathogens.</title>
        <authorList>
            <person name="Haridas S."/>
            <person name="Albert R."/>
            <person name="Binder M."/>
            <person name="Bloem J."/>
            <person name="Labutti K."/>
            <person name="Salamov A."/>
            <person name="Andreopoulos B."/>
            <person name="Baker S."/>
            <person name="Barry K."/>
            <person name="Bills G."/>
            <person name="Bluhm B."/>
            <person name="Cannon C."/>
            <person name="Castanera R."/>
            <person name="Culley D."/>
            <person name="Daum C."/>
            <person name="Ezra D."/>
            <person name="Gonzalez J."/>
            <person name="Henrissat B."/>
            <person name="Kuo A."/>
            <person name="Liang C."/>
            <person name="Lipzen A."/>
            <person name="Lutzoni F."/>
            <person name="Magnuson J."/>
            <person name="Mondo S."/>
            <person name="Nolan M."/>
            <person name="Ohm R."/>
            <person name="Pangilinan J."/>
            <person name="Park H.-J."/>
            <person name="Ramirez L."/>
            <person name="Alfaro M."/>
            <person name="Sun H."/>
            <person name="Tritt A."/>
            <person name="Yoshinaga Y."/>
            <person name="Zwiers L.-H."/>
            <person name="Turgeon B."/>
            <person name="Goodwin S."/>
            <person name="Spatafora J."/>
            <person name="Crous P."/>
            <person name="Grigoriev I."/>
        </authorList>
    </citation>
    <scope>NUCLEOTIDE SEQUENCE</scope>
    <source>
        <strain evidence="1">CBS 121739</strain>
    </source>
</reference>
<evidence type="ECO:0000313" key="2">
    <source>
        <dbReference type="Proteomes" id="UP000799437"/>
    </source>
</evidence>
<dbReference type="Proteomes" id="UP000799437">
    <property type="component" value="Unassembled WGS sequence"/>
</dbReference>
<accession>A0A6A6W398</accession>